<comment type="similarity">
    <text evidence="2">Belongs to the Toll-like receptor family.</text>
</comment>
<feature type="region of interest" description="Disordered" evidence="11">
    <location>
        <begin position="857"/>
        <end position="889"/>
    </location>
</feature>
<evidence type="ECO:0000313" key="15">
    <source>
        <dbReference type="EMBL" id="KAJ1532214.1"/>
    </source>
</evidence>
<evidence type="ECO:0000256" key="3">
    <source>
        <dbReference type="ARBA" id="ARBA00022614"/>
    </source>
</evidence>
<keyword evidence="6" id="KW-0677">Repeat</keyword>
<evidence type="ECO:0000256" key="6">
    <source>
        <dbReference type="ARBA" id="ARBA00022737"/>
    </source>
</evidence>
<dbReference type="EMBL" id="JAPTSV010000001">
    <property type="protein sequence ID" value="KAJ1532214.1"/>
    <property type="molecule type" value="Genomic_DNA"/>
</dbReference>
<feature type="domain" description="TIR" evidence="14">
    <location>
        <begin position="689"/>
        <end position="824"/>
    </location>
</feature>
<sequence>MTPLLLLAATLAATVVADAPVPGGVSAAALLPPHHPQPAQPAASAPPSLRYEAPNDCQWWVRDAAPGSDEVALSCKLRTINSEFDKTNFSVIPSEHTTSLRIECSESLLSRSSLDDRSFSHLVRLRELVLENCKLGKWPRGVLSGLWDLRNLTVNTRNTDWTDMNLELSAGSFEPVPKLERLDLSYNNIWSLPDSIFCPLNNLVSLNMSHNRLQDVADQAEVATIASALRPSSVSCLLDVQVLDASFNHFVLIPANGFSLLRRVRELHLQNNEISMVTDRALAGLKNLQVLDLSNNKIVALPGDMLRECAEVVKEIYLQNNSISVLAPGLFAGLEQLLALDLSKNHLSSAWINSGTFSGLIRLVLLNLSHNRISKLEPTLFKDLYTLQILNLEHNQLHTIPADTFAPMNNLHTLILSYNLIKYLDAYSLNGLSVPMDATEVYLDGNNFGVLSRHAFIGRKNLKVLYANNSNIASIHNNTFGGLRRLSVLHLENNQVQELHGFEFTSLEDLRELYLQANKIHHIDNRTFLGLAKLEILHLEGNRLVAFPVWQLSMNPYLVNVGLADNEWSCDCLYIQNFQSWLLDNLNKTSDPHRIGCVFNGRRVGPSFASLNATSCAAFTGGSPSLADPLMHDYLPLVLVTLCVFAACSFLLCVAFFYRRELRVWVYYRCGLRMCYKTTAFEEEQDRDRLFDAYVSYSIKDEAFVSQVLSSGLEQGDPAYRLCLHYRDFNVSAYVADTIVEAVESSRRTIMVLSQNFLHSEWCRFEFKSALHEVLKDRRRRLIVVLLGELPQRDLDPDLRLYLKTNTVIEWGDRLFWQKLRFAMPDVKRSGGSRGSTRPHHHHPRAAVNLYSATTPLHFERPPIPPPPNVHGPGGKVPPPVPLPPPFLRQANNLTLQHQRQPPHQPLWA</sequence>
<feature type="signal peptide" evidence="13">
    <location>
        <begin position="1"/>
        <end position="17"/>
    </location>
</feature>
<keyword evidence="3" id="KW-0433">Leucine-rich repeat</keyword>
<evidence type="ECO:0000256" key="9">
    <source>
        <dbReference type="ARBA" id="ARBA00023170"/>
    </source>
</evidence>
<name>A0AAV7XZQ7_9NEOP</name>
<dbReference type="InterPro" id="IPR032675">
    <property type="entry name" value="LRR_dom_sf"/>
</dbReference>
<dbReference type="SUPFAM" id="SSF52200">
    <property type="entry name" value="Toll/Interleukin receptor TIR domain"/>
    <property type="match status" value="1"/>
</dbReference>
<dbReference type="SMART" id="SM00255">
    <property type="entry name" value="TIR"/>
    <property type="match status" value="1"/>
</dbReference>
<dbReference type="PRINTS" id="PR00019">
    <property type="entry name" value="LEURICHRPT"/>
</dbReference>
<organism evidence="15 16">
    <name type="scientific">Megalurothrips usitatus</name>
    <name type="common">bean blossom thrips</name>
    <dbReference type="NCBI Taxonomy" id="439358"/>
    <lineage>
        <taxon>Eukaryota</taxon>
        <taxon>Metazoa</taxon>
        <taxon>Ecdysozoa</taxon>
        <taxon>Arthropoda</taxon>
        <taxon>Hexapoda</taxon>
        <taxon>Insecta</taxon>
        <taxon>Pterygota</taxon>
        <taxon>Neoptera</taxon>
        <taxon>Paraneoptera</taxon>
        <taxon>Thysanoptera</taxon>
        <taxon>Terebrantia</taxon>
        <taxon>Thripoidea</taxon>
        <taxon>Thripidae</taxon>
        <taxon>Megalurothrips</taxon>
    </lineage>
</organism>
<dbReference type="Gene3D" id="3.40.50.10140">
    <property type="entry name" value="Toll/interleukin-1 receptor homology (TIR) domain"/>
    <property type="match status" value="1"/>
</dbReference>
<evidence type="ECO:0000256" key="7">
    <source>
        <dbReference type="ARBA" id="ARBA00022989"/>
    </source>
</evidence>
<dbReference type="PANTHER" id="PTHR24365">
    <property type="entry name" value="TOLL-LIKE RECEPTOR"/>
    <property type="match status" value="1"/>
</dbReference>
<dbReference type="PANTHER" id="PTHR24365:SF541">
    <property type="entry name" value="PROTEIN TOLL-RELATED"/>
    <property type="match status" value="1"/>
</dbReference>
<comment type="subcellular location">
    <subcellularLocation>
        <location evidence="1">Membrane</location>
        <topology evidence="1">Single-pass membrane protein</topology>
    </subcellularLocation>
</comment>
<dbReference type="SMART" id="SM00364">
    <property type="entry name" value="LRR_BAC"/>
    <property type="match status" value="4"/>
</dbReference>
<dbReference type="FunFam" id="3.40.50.10140:FF:000021">
    <property type="entry name" value="Toll receptor 13"/>
    <property type="match status" value="1"/>
</dbReference>
<evidence type="ECO:0000256" key="4">
    <source>
        <dbReference type="ARBA" id="ARBA00022692"/>
    </source>
</evidence>
<evidence type="ECO:0000256" key="8">
    <source>
        <dbReference type="ARBA" id="ARBA00023136"/>
    </source>
</evidence>
<keyword evidence="4 12" id="KW-0812">Transmembrane</keyword>
<dbReference type="InterPro" id="IPR001611">
    <property type="entry name" value="Leu-rich_rpt"/>
</dbReference>
<dbReference type="Pfam" id="PF13855">
    <property type="entry name" value="LRR_8"/>
    <property type="match status" value="4"/>
</dbReference>
<dbReference type="SMART" id="SM00369">
    <property type="entry name" value="LRR_TYP"/>
    <property type="match status" value="15"/>
</dbReference>
<dbReference type="SUPFAM" id="SSF52058">
    <property type="entry name" value="L domain-like"/>
    <property type="match status" value="2"/>
</dbReference>
<dbReference type="Pfam" id="PF01582">
    <property type="entry name" value="TIR"/>
    <property type="match status" value="1"/>
</dbReference>
<reference evidence="15" key="1">
    <citation type="submission" date="2022-12" db="EMBL/GenBank/DDBJ databases">
        <title>Chromosome-level genome assembly of the bean flower thrips Megalurothrips usitatus.</title>
        <authorList>
            <person name="Ma L."/>
            <person name="Liu Q."/>
            <person name="Li H."/>
            <person name="Cai W."/>
        </authorList>
    </citation>
    <scope>NUCLEOTIDE SEQUENCE</scope>
    <source>
        <strain evidence="15">Cailab_2022a</strain>
    </source>
</reference>
<feature type="transmembrane region" description="Helical" evidence="12">
    <location>
        <begin position="634"/>
        <end position="658"/>
    </location>
</feature>
<keyword evidence="16" id="KW-1185">Reference proteome</keyword>
<dbReference type="SMART" id="SM00365">
    <property type="entry name" value="LRR_SD22"/>
    <property type="match status" value="4"/>
</dbReference>
<evidence type="ECO:0000256" key="13">
    <source>
        <dbReference type="SAM" id="SignalP"/>
    </source>
</evidence>
<proteinExistence type="inferred from homology"/>
<dbReference type="AlphaFoldDB" id="A0AAV7XZQ7"/>
<evidence type="ECO:0000313" key="16">
    <source>
        <dbReference type="Proteomes" id="UP001075354"/>
    </source>
</evidence>
<keyword evidence="7 12" id="KW-1133">Transmembrane helix</keyword>
<dbReference type="PROSITE" id="PS51450">
    <property type="entry name" value="LRR"/>
    <property type="match status" value="6"/>
</dbReference>
<dbReference type="InterPro" id="IPR003591">
    <property type="entry name" value="Leu-rich_rpt_typical-subtyp"/>
</dbReference>
<feature type="chain" id="PRO_5044023684" description="TIR domain-containing protein" evidence="13">
    <location>
        <begin position="18"/>
        <end position="909"/>
    </location>
</feature>
<evidence type="ECO:0000256" key="12">
    <source>
        <dbReference type="SAM" id="Phobius"/>
    </source>
</evidence>
<keyword evidence="5 13" id="KW-0732">Signal</keyword>
<keyword evidence="9" id="KW-0675">Receptor</keyword>
<evidence type="ECO:0000256" key="10">
    <source>
        <dbReference type="ARBA" id="ARBA00023180"/>
    </source>
</evidence>
<dbReference type="PRINTS" id="PR01537">
    <property type="entry name" value="INTRLKN1R1F"/>
</dbReference>
<evidence type="ECO:0000256" key="5">
    <source>
        <dbReference type="ARBA" id="ARBA00022729"/>
    </source>
</evidence>
<dbReference type="Proteomes" id="UP001075354">
    <property type="component" value="Chromosome 1"/>
</dbReference>
<keyword evidence="8 12" id="KW-0472">Membrane</keyword>
<dbReference type="PROSITE" id="PS50104">
    <property type="entry name" value="TIR"/>
    <property type="match status" value="1"/>
</dbReference>
<keyword evidence="10" id="KW-0325">Glycoprotein</keyword>
<dbReference type="InterPro" id="IPR000157">
    <property type="entry name" value="TIR_dom"/>
</dbReference>
<evidence type="ECO:0000256" key="2">
    <source>
        <dbReference type="ARBA" id="ARBA00009634"/>
    </source>
</evidence>
<dbReference type="GO" id="GO:0005886">
    <property type="term" value="C:plasma membrane"/>
    <property type="evidence" value="ECO:0007669"/>
    <property type="project" value="TreeGrafter"/>
</dbReference>
<evidence type="ECO:0000259" key="14">
    <source>
        <dbReference type="PROSITE" id="PS50104"/>
    </source>
</evidence>
<protein>
    <recommendedName>
        <fullName evidence="14">TIR domain-containing protein</fullName>
    </recommendedName>
</protein>
<feature type="compositionally biased region" description="Pro residues" evidence="11">
    <location>
        <begin position="862"/>
        <end position="887"/>
    </location>
</feature>
<gene>
    <name evidence="15" type="ORF">ONE63_000834</name>
</gene>
<dbReference type="InterPro" id="IPR035897">
    <property type="entry name" value="Toll_tir_struct_dom_sf"/>
</dbReference>
<dbReference type="GO" id="GO:0007165">
    <property type="term" value="P:signal transduction"/>
    <property type="evidence" value="ECO:0007669"/>
    <property type="project" value="InterPro"/>
</dbReference>
<evidence type="ECO:0000256" key="11">
    <source>
        <dbReference type="SAM" id="MobiDB-lite"/>
    </source>
</evidence>
<dbReference type="Gene3D" id="3.80.10.10">
    <property type="entry name" value="Ribonuclease Inhibitor"/>
    <property type="match status" value="4"/>
</dbReference>
<comment type="caution">
    <text evidence="15">The sequence shown here is derived from an EMBL/GenBank/DDBJ whole genome shotgun (WGS) entry which is preliminary data.</text>
</comment>
<dbReference type="GO" id="GO:0038023">
    <property type="term" value="F:signaling receptor activity"/>
    <property type="evidence" value="ECO:0007669"/>
    <property type="project" value="TreeGrafter"/>
</dbReference>
<evidence type="ECO:0000256" key="1">
    <source>
        <dbReference type="ARBA" id="ARBA00004167"/>
    </source>
</evidence>
<accession>A0AAV7XZQ7</accession>